<reference evidence="1 2" key="1">
    <citation type="submission" date="2020-08" db="EMBL/GenBank/DDBJ databases">
        <title>Genomic Encyclopedia of Type Strains, Phase III (KMG-III): the genomes of soil and plant-associated and newly described type strains.</title>
        <authorList>
            <person name="Whitman W."/>
        </authorList>
    </citation>
    <scope>NUCLEOTIDE SEQUENCE [LARGE SCALE GENOMIC DNA]</scope>
    <source>
        <strain evidence="1 2">CECT 8654</strain>
    </source>
</reference>
<comment type="caution">
    <text evidence="1">The sequence shown here is derived from an EMBL/GenBank/DDBJ whole genome shotgun (WGS) entry which is preliminary data.</text>
</comment>
<dbReference type="Proteomes" id="UP000537130">
    <property type="component" value="Unassembled WGS sequence"/>
</dbReference>
<organism evidence="1 2">
    <name type="scientific">Litorivivens lipolytica</name>
    <dbReference type="NCBI Taxonomy" id="1524264"/>
    <lineage>
        <taxon>Bacteria</taxon>
        <taxon>Pseudomonadati</taxon>
        <taxon>Pseudomonadota</taxon>
        <taxon>Gammaproteobacteria</taxon>
        <taxon>Litorivivens</taxon>
    </lineage>
</organism>
<dbReference type="AlphaFoldDB" id="A0A7W4W7L3"/>
<name>A0A7W4W7L3_9GAMM</name>
<sequence>MRKTEKKLATLTLSIEKENIDNGEMVEGEHYFIDIVRELSPTADSVLQPGQRVHIQLPELGQITVNRTHEGVIIDAHNYSDNESIESLAIMNDDFEE</sequence>
<gene>
    <name evidence="1" type="ORF">FHR99_003183</name>
</gene>
<proteinExistence type="predicted"/>
<dbReference type="EMBL" id="JACHWY010000004">
    <property type="protein sequence ID" value="MBB3048909.1"/>
    <property type="molecule type" value="Genomic_DNA"/>
</dbReference>
<evidence type="ECO:0000313" key="1">
    <source>
        <dbReference type="EMBL" id="MBB3048909.1"/>
    </source>
</evidence>
<protein>
    <submittedName>
        <fullName evidence="1">Uncharacterized protein</fullName>
    </submittedName>
</protein>
<keyword evidence="2" id="KW-1185">Reference proteome</keyword>
<evidence type="ECO:0000313" key="2">
    <source>
        <dbReference type="Proteomes" id="UP000537130"/>
    </source>
</evidence>
<accession>A0A7W4W7L3</accession>